<evidence type="ECO:0000313" key="3">
    <source>
        <dbReference type="Proteomes" id="UP000317371"/>
    </source>
</evidence>
<dbReference type="PANTHER" id="PTHR43852:SF3">
    <property type="entry name" value="NUCLEOTIDYLTRANSFERASE"/>
    <property type="match status" value="1"/>
</dbReference>
<protein>
    <submittedName>
        <fullName evidence="2">Nucleotidyltransferase domain-containing protein</fullName>
    </submittedName>
</protein>
<dbReference type="AlphaFoldDB" id="A0A540V927"/>
<dbReference type="CDD" id="cd05403">
    <property type="entry name" value="NT_KNTase_like"/>
    <property type="match status" value="1"/>
</dbReference>
<dbReference type="Gene3D" id="3.30.460.10">
    <property type="entry name" value="Beta Polymerase, domain 2"/>
    <property type="match status" value="1"/>
</dbReference>
<dbReference type="InterPro" id="IPR052930">
    <property type="entry name" value="TA_antitoxin_MntA"/>
</dbReference>
<dbReference type="Pfam" id="PF18765">
    <property type="entry name" value="Polbeta"/>
    <property type="match status" value="1"/>
</dbReference>
<name>A0A540V927_9CHLR</name>
<feature type="domain" description="Polymerase beta nucleotidyltransferase" evidence="1">
    <location>
        <begin position="4"/>
        <end position="93"/>
    </location>
</feature>
<dbReference type="EMBL" id="VIGC01000043">
    <property type="protein sequence ID" value="TQE93286.1"/>
    <property type="molecule type" value="Genomic_DNA"/>
</dbReference>
<proteinExistence type="predicted"/>
<evidence type="ECO:0000259" key="1">
    <source>
        <dbReference type="Pfam" id="PF18765"/>
    </source>
</evidence>
<dbReference type="OrthoDB" id="159301at2"/>
<organism evidence="2 3">
    <name type="scientific">Litorilinea aerophila</name>
    <dbReference type="NCBI Taxonomy" id="1204385"/>
    <lineage>
        <taxon>Bacteria</taxon>
        <taxon>Bacillati</taxon>
        <taxon>Chloroflexota</taxon>
        <taxon>Caldilineae</taxon>
        <taxon>Caldilineales</taxon>
        <taxon>Caldilineaceae</taxon>
        <taxon>Litorilinea</taxon>
    </lineage>
</organism>
<reference evidence="2 3" key="1">
    <citation type="submission" date="2019-06" db="EMBL/GenBank/DDBJ databases">
        <title>Genome sequence of Litorilinea aerophila BAA-2444.</title>
        <authorList>
            <person name="Maclea K.S."/>
            <person name="Maurais E.G."/>
            <person name="Iannazzi L.C."/>
        </authorList>
    </citation>
    <scope>NUCLEOTIDE SEQUENCE [LARGE SCALE GENOMIC DNA]</scope>
    <source>
        <strain evidence="2 3">ATCC BAA-2444</strain>
    </source>
</reference>
<dbReference type="InParanoid" id="A0A540V927"/>
<dbReference type="RefSeq" id="WP_141612313.1">
    <property type="nucleotide sequence ID" value="NZ_VIGC02000043.1"/>
</dbReference>
<dbReference type="InterPro" id="IPR043519">
    <property type="entry name" value="NT_sf"/>
</dbReference>
<dbReference type="InterPro" id="IPR041633">
    <property type="entry name" value="Polbeta"/>
</dbReference>
<keyword evidence="2" id="KW-0808">Transferase</keyword>
<sequence length="133" mass="15446">MEAQLAAVFSRYPEIQAVYLFGSHAEGRATSRSDLDLAAILRPHTPPPDKLDLLTDLVRAGFEQVDLVFLDPADIRDIVLWFDVVRHNRVIYAVEDFDRGQLFSKIARMYWDFVPILERQRRRFKERILGGQS</sequence>
<dbReference type="GO" id="GO:0016740">
    <property type="term" value="F:transferase activity"/>
    <property type="evidence" value="ECO:0007669"/>
    <property type="project" value="UniProtKB-KW"/>
</dbReference>
<gene>
    <name evidence="2" type="ORF">FKZ61_21925</name>
</gene>
<dbReference type="Proteomes" id="UP000317371">
    <property type="component" value="Unassembled WGS sequence"/>
</dbReference>
<accession>A0A540V927</accession>
<keyword evidence="3" id="KW-1185">Reference proteome</keyword>
<dbReference type="NCBIfam" id="NF047752">
    <property type="entry name" value="MntA_antitoxin"/>
    <property type="match status" value="1"/>
</dbReference>
<dbReference type="SUPFAM" id="SSF81301">
    <property type="entry name" value="Nucleotidyltransferase"/>
    <property type="match status" value="1"/>
</dbReference>
<dbReference type="PANTHER" id="PTHR43852">
    <property type="entry name" value="NUCLEOTIDYLTRANSFERASE"/>
    <property type="match status" value="1"/>
</dbReference>
<comment type="caution">
    <text evidence="2">The sequence shown here is derived from an EMBL/GenBank/DDBJ whole genome shotgun (WGS) entry which is preliminary data.</text>
</comment>
<evidence type="ECO:0000313" key="2">
    <source>
        <dbReference type="EMBL" id="TQE93286.1"/>
    </source>
</evidence>